<keyword evidence="2" id="KW-1185">Reference proteome</keyword>
<dbReference type="OrthoDB" id="10541506at2759"/>
<dbReference type="Proteomes" id="UP000054485">
    <property type="component" value="Unassembled WGS sequence"/>
</dbReference>
<evidence type="ECO:0000313" key="2">
    <source>
        <dbReference type="Proteomes" id="UP000054485"/>
    </source>
</evidence>
<accession>A0A0D0B2X4</accession>
<reference evidence="1 2" key="1">
    <citation type="submission" date="2014-04" db="EMBL/GenBank/DDBJ databases">
        <authorList>
            <consortium name="DOE Joint Genome Institute"/>
            <person name="Kuo A."/>
            <person name="Ruytinx J."/>
            <person name="Rineau F."/>
            <person name="Colpaert J."/>
            <person name="Kohler A."/>
            <person name="Nagy L.G."/>
            <person name="Floudas D."/>
            <person name="Copeland A."/>
            <person name="Barry K.W."/>
            <person name="Cichocki N."/>
            <person name="Veneault-Fourrey C."/>
            <person name="LaButti K."/>
            <person name="Lindquist E.A."/>
            <person name="Lipzen A."/>
            <person name="Lundell T."/>
            <person name="Morin E."/>
            <person name="Murat C."/>
            <person name="Sun H."/>
            <person name="Tunlid A."/>
            <person name="Henrissat B."/>
            <person name="Grigoriev I.V."/>
            <person name="Hibbett D.S."/>
            <person name="Martin F."/>
            <person name="Nordberg H.P."/>
            <person name="Cantor M.N."/>
            <person name="Hua S.X."/>
        </authorList>
    </citation>
    <scope>NUCLEOTIDE SEQUENCE [LARGE SCALE GENOMIC DNA]</scope>
    <source>
        <strain evidence="1 2">UH-Slu-Lm8-n1</strain>
    </source>
</reference>
<sequence length="96" mass="10507">MFRIVHSIQVRVGGSLTSSSDTTRDGSVYINVALNNHRSSICLINTTTDPRPNISSLQNAQQPFPYTVPLVDICTCSWKTIEFMLVSASEPATSFA</sequence>
<dbReference type="EMBL" id="KN835289">
    <property type="protein sequence ID" value="KIK40832.1"/>
    <property type="molecule type" value="Genomic_DNA"/>
</dbReference>
<evidence type="ECO:0000313" key="1">
    <source>
        <dbReference type="EMBL" id="KIK40832.1"/>
    </source>
</evidence>
<dbReference type="InParanoid" id="A0A0D0B2X4"/>
<reference evidence="2" key="2">
    <citation type="submission" date="2015-01" db="EMBL/GenBank/DDBJ databases">
        <title>Evolutionary Origins and Diversification of the Mycorrhizal Mutualists.</title>
        <authorList>
            <consortium name="DOE Joint Genome Institute"/>
            <consortium name="Mycorrhizal Genomics Consortium"/>
            <person name="Kohler A."/>
            <person name="Kuo A."/>
            <person name="Nagy L.G."/>
            <person name="Floudas D."/>
            <person name="Copeland A."/>
            <person name="Barry K.W."/>
            <person name="Cichocki N."/>
            <person name="Veneault-Fourrey C."/>
            <person name="LaButti K."/>
            <person name="Lindquist E.A."/>
            <person name="Lipzen A."/>
            <person name="Lundell T."/>
            <person name="Morin E."/>
            <person name="Murat C."/>
            <person name="Riley R."/>
            <person name="Ohm R."/>
            <person name="Sun H."/>
            <person name="Tunlid A."/>
            <person name="Henrissat B."/>
            <person name="Grigoriev I.V."/>
            <person name="Hibbett D.S."/>
            <person name="Martin F."/>
        </authorList>
    </citation>
    <scope>NUCLEOTIDE SEQUENCE [LARGE SCALE GENOMIC DNA]</scope>
    <source>
        <strain evidence="2">UH-Slu-Lm8-n1</strain>
    </source>
</reference>
<organism evidence="1 2">
    <name type="scientific">Suillus luteus UH-Slu-Lm8-n1</name>
    <dbReference type="NCBI Taxonomy" id="930992"/>
    <lineage>
        <taxon>Eukaryota</taxon>
        <taxon>Fungi</taxon>
        <taxon>Dikarya</taxon>
        <taxon>Basidiomycota</taxon>
        <taxon>Agaricomycotina</taxon>
        <taxon>Agaricomycetes</taxon>
        <taxon>Agaricomycetidae</taxon>
        <taxon>Boletales</taxon>
        <taxon>Suillineae</taxon>
        <taxon>Suillaceae</taxon>
        <taxon>Suillus</taxon>
    </lineage>
</organism>
<name>A0A0D0B2X4_9AGAM</name>
<gene>
    <name evidence="1" type="ORF">CY34DRAFT_245093</name>
</gene>
<protein>
    <submittedName>
        <fullName evidence="1">Uncharacterized protein</fullName>
    </submittedName>
</protein>
<dbReference type="AlphaFoldDB" id="A0A0D0B2X4"/>
<proteinExistence type="predicted"/>
<dbReference type="HOGENOM" id="CLU_2361123_0_0_1"/>